<proteinExistence type="predicted"/>
<feature type="region of interest" description="Disordered" evidence="1">
    <location>
        <begin position="49"/>
        <end position="98"/>
    </location>
</feature>
<protein>
    <submittedName>
        <fullName evidence="2">Uncharacterized protein</fullName>
    </submittedName>
</protein>
<comment type="caution">
    <text evidence="2">The sequence shown here is derived from an EMBL/GenBank/DDBJ whole genome shotgun (WGS) entry which is preliminary data.</text>
</comment>
<organism evidence="2 3">
    <name type="scientific">Mugilogobius chulae</name>
    <name type="common">yellowstripe goby</name>
    <dbReference type="NCBI Taxonomy" id="88201"/>
    <lineage>
        <taxon>Eukaryota</taxon>
        <taxon>Metazoa</taxon>
        <taxon>Chordata</taxon>
        <taxon>Craniata</taxon>
        <taxon>Vertebrata</taxon>
        <taxon>Euteleostomi</taxon>
        <taxon>Actinopterygii</taxon>
        <taxon>Neopterygii</taxon>
        <taxon>Teleostei</taxon>
        <taxon>Neoteleostei</taxon>
        <taxon>Acanthomorphata</taxon>
        <taxon>Gobiaria</taxon>
        <taxon>Gobiiformes</taxon>
        <taxon>Gobioidei</taxon>
        <taxon>Gobiidae</taxon>
        <taxon>Gobionellinae</taxon>
        <taxon>Mugilogobius</taxon>
    </lineage>
</organism>
<dbReference type="EMBL" id="JBBPFD010000003">
    <property type="protein sequence ID" value="KAK7934441.1"/>
    <property type="molecule type" value="Genomic_DNA"/>
</dbReference>
<sequence length="119" mass="13415">MDVALHPAPAPLHPSILMAHKDSIEAMMASSSERQWGRISFLDSYVEQAEPCQQRPTPHGRNRPHAPQSTKRKLDTPTSSSRTHRHHIWKQSATSAAASFTSSYCVVLKLWGRVLWLYA</sequence>
<accession>A0AAW0PUI1</accession>
<evidence type="ECO:0000313" key="2">
    <source>
        <dbReference type="EMBL" id="KAK7934441.1"/>
    </source>
</evidence>
<evidence type="ECO:0000256" key="1">
    <source>
        <dbReference type="SAM" id="MobiDB-lite"/>
    </source>
</evidence>
<keyword evidence="3" id="KW-1185">Reference proteome</keyword>
<name>A0AAW0PUI1_9GOBI</name>
<reference evidence="3" key="1">
    <citation type="submission" date="2024-04" db="EMBL/GenBank/DDBJ databases">
        <title>Salinicola lusitanus LLJ914,a marine bacterium isolated from the Okinawa Trough.</title>
        <authorList>
            <person name="Li J."/>
        </authorList>
    </citation>
    <scope>NUCLEOTIDE SEQUENCE [LARGE SCALE GENOMIC DNA]</scope>
</reference>
<gene>
    <name evidence="2" type="ORF">WMY93_005337</name>
</gene>
<evidence type="ECO:0000313" key="3">
    <source>
        <dbReference type="Proteomes" id="UP001460270"/>
    </source>
</evidence>
<dbReference type="AlphaFoldDB" id="A0AAW0PUI1"/>
<dbReference type="Proteomes" id="UP001460270">
    <property type="component" value="Unassembled WGS sequence"/>
</dbReference>